<comment type="caution">
    <text evidence="2">The sequence shown here is derived from an EMBL/GenBank/DDBJ whole genome shotgun (WGS) entry which is preliminary data.</text>
</comment>
<organism evidence="2 3">
    <name type="scientific">Camellia sinensis</name>
    <name type="common">Tea plant</name>
    <name type="synonym">Thea sinensis</name>
    <dbReference type="NCBI Taxonomy" id="4442"/>
    <lineage>
        <taxon>Eukaryota</taxon>
        <taxon>Viridiplantae</taxon>
        <taxon>Streptophyta</taxon>
        <taxon>Embryophyta</taxon>
        <taxon>Tracheophyta</taxon>
        <taxon>Spermatophyta</taxon>
        <taxon>Magnoliopsida</taxon>
        <taxon>eudicotyledons</taxon>
        <taxon>Gunneridae</taxon>
        <taxon>Pentapetalae</taxon>
        <taxon>asterids</taxon>
        <taxon>Ericales</taxon>
        <taxon>Theaceae</taxon>
        <taxon>Camellia</taxon>
    </lineage>
</organism>
<dbReference type="PANTHER" id="PTHR32258:SF6">
    <property type="entry name" value="PROTEIN NETWORKED 1A"/>
    <property type="match status" value="1"/>
</dbReference>
<dbReference type="Proteomes" id="UP000593564">
    <property type="component" value="Unassembled WGS sequence"/>
</dbReference>
<proteinExistence type="predicted"/>
<name>A0A7J7IBU1_CAMSI</name>
<reference evidence="2 3" key="2">
    <citation type="submission" date="2020-07" db="EMBL/GenBank/DDBJ databases">
        <title>Genome assembly of wild tea tree DASZ reveals pedigree and selection history of tea varieties.</title>
        <authorList>
            <person name="Zhang W."/>
        </authorList>
    </citation>
    <scope>NUCLEOTIDE SEQUENCE [LARGE SCALE GENOMIC DNA]</scope>
    <source>
        <strain evidence="3">cv. G240</strain>
        <tissue evidence="2">Leaf</tissue>
    </source>
</reference>
<keyword evidence="1" id="KW-0175">Coiled coil</keyword>
<dbReference type="AlphaFoldDB" id="A0A7J7IBU1"/>
<evidence type="ECO:0000313" key="2">
    <source>
        <dbReference type="EMBL" id="KAF5962021.1"/>
    </source>
</evidence>
<gene>
    <name evidence="2" type="ORF">HYC85_003230</name>
</gene>
<dbReference type="GO" id="GO:0051015">
    <property type="term" value="F:actin filament binding"/>
    <property type="evidence" value="ECO:0007669"/>
    <property type="project" value="TreeGrafter"/>
</dbReference>
<evidence type="ECO:0000256" key="1">
    <source>
        <dbReference type="SAM" id="Coils"/>
    </source>
</evidence>
<evidence type="ECO:0000313" key="3">
    <source>
        <dbReference type="Proteomes" id="UP000593564"/>
    </source>
</evidence>
<sequence>MEQKNSTLLMECQKHVEPSKLTEKLVSELESENLEQQVEAELLLDEIEKLRMGIYHQVFKALEIGLDNELDDEIANEQIFVHQVIENIEDMKCSLLNYEDDKQQLLVENSVLLTLVGQLRLEGVEFGSEKKILEQEFKAMTEQLVMVQNEKHRLLETNRQLKSEVKMGAQHANTVKA</sequence>
<dbReference type="EMBL" id="JACBKZ010000001">
    <property type="protein sequence ID" value="KAF5962021.1"/>
    <property type="molecule type" value="Genomic_DNA"/>
</dbReference>
<keyword evidence="3" id="KW-1185">Reference proteome</keyword>
<accession>A0A7J7IBU1</accession>
<reference evidence="3" key="1">
    <citation type="journal article" date="2020" name="Nat. Commun.">
        <title>Genome assembly of wild tea tree DASZ reveals pedigree and selection history of tea varieties.</title>
        <authorList>
            <person name="Zhang W."/>
            <person name="Zhang Y."/>
            <person name="Qiu H."/>
            <person name="Guo Y."/>
            <person name="Wan H."/>
            <person name="Zhang X."/>
            <person name="Scossa F."/>
            <person name="Alseekh S."/>
            <person name="Zhang Q."/>
            <person name="Wang P."/>
            <person name="Xu L."/>
            <person name="Schmidt M.H."/>
            <person name="Jia X."/>
            <person name="Li D."/>
            <person name="Zhu A."/>
            <person name="Guo F."/>
            <person name="Chen W."/>
            <person name="Ni D."/>
            <person name="Usadel B."/>
            <person name="Fernie A.R."/>
            <person name="Wen W."/>
        </authorList>
    </citation>
    <scope>NUCLEOTIDE SEQUENCE [LARGE SCALE GENOMIC DNA]</scope>
    <source>
        <strain evidence="3">cv. G240</strain>
    </source>
</reference>
<dbReference type="InterPro" id="IPR051861">
    <property type="entry name" value="NET_actin-binding_domain"/>
</dbReference>
<protein>
    <submittedName>
        <fullName evidence="2">Uncharacterized protein</fullName>
    </submittedName>
</protein>
<dbReference type="GO" id="GO:0005886">
    <property type="term" value="C:plasma membrane"/>
    <property type="evidence" value="ECO:0007669"/>
    <property type="project" value="TreeGrafter"/>
</dbReference>
<dbReference type="PANTHER" id="PTHR32258">
    <property type="entry name" value="PROTEIN NETWORKED 4A"/>
    <property type="match status" value="1"/>
</dbReference>
<feature type="coiled-coil region" evidence="1">
    <location>
        <begin position="88"/>
        <end position="164"/>
    </location>
</feature>